<dbReference type="PANTHER" id="PTHR42643">
    <property type="entry name" value="IONOTROPIC RECEPTOR 20A-RELATED"/>
    <property type="match status" value="1"/>
</dbReference>
<evidence type="ECO:0000256" key="10">
    <source>
        <dbReference type="SAM" id="SignalP"/>
    </source>
</evidence>
<feature type="transmembrane region" description="Helical" evidence="9">
    <location>
        <begin position="591"/>
        <end position="609"/>
    </location>
</feature>
<comment type="subcellular location">
    <subcellularLocation>
        <location evidence="1">Cell membrane</location>
        <topology evidence="1">Multi-pass membrane protein</topology>
    </subcellularLocation>
</comment>
<dbReference type="InterPro" id="IPR052192">
    <property type="entry name" value="Insect_Ionotropic_Sensory_Rcpt"/>
</dbReference>
<keyword evidence="5 9" id="KW-0472">Membrane</keyword>
<feature type="transmembrane region" description="Helical" evidence="9">
    <location>
        <begin position="568"/>
        <end position="585"/>
    </location>
</feature>
<feature type="compositionally biased region" description="Basic residues" evidence="8">
    <location>
        <begin position="237"/>
        <end position="246"/>
    </location>
</feature>
<dbReference type="EMBL" id="OU963864">
    <property type="protein sequence ID" value="CAH0387021.1"/>
    <property type="molecule type" value="Genomic_DNA"/>
</dbReference>
<protein>
    <recommendedName>
        <fullName evidence="13">Ionotropic glutamate receptor C-terminal domain-containing protein</fullName>
    </recommendedName>
</protein>
<evidence type="ECO:0008006" key="13">
    <source>
        <dbReference type="Google" id="ProtNLM"/>
    </source>
</evidence>
<keyword evidence="10" id="KW-0732">Signal</keyword>
<keyword evidence="3 9" id="KW-0812">Transmembrane</keyword>
<proteinExistence type="predicted"/>
<evidence type="ECO:0000313" key="11">
    <source>
        <dbReference type="EMBL" id="CAH0387021.1"/>
    </source>
</evidence>
<evidence type="ECO:0000256" key="6">
    <source>
        <dbReference type="ARBA" id="ARBA00023170"/>
    </source>
</evidence>
<evidence type="ECO:0000256" key="7">
    <source>
        <dbReference type="ARBA" id="ARBA00023180"/>
    </source>
</evidence>
<gene>
    <name evidence="11" type="ORF">BEMITA_LOCUS6080</name>
</gene>
<dbReference type="AlphaFoldDB" id="A0A9P0F0Q3"/>
<feature type="compositionally biased region" description="Low complexity" evidence="8">
    <location>
        <begin position="219"/>
        <end position="230"/>
    </location>
</feature>
<accession>A0A9P0F0Q3</accession>
<dbReference type="GO" id="GO:0005886">
    <property type="term" value="C:plasma membrane"/>
    <property type="evidence" value="ECO:0007669"/>
    <property type="project" value="UniProtKB-SubCell"/>
</dbReference>
<reference evidence="11" key="1">
    <citation type="submission" date="2021-12" db="EMBL/GenBank/DDBJ databases">
        <authorList>
            <person name="King R."/>
        </authorList>
    </citation>
    <scope>NUCLEOTIDE SEQUENCE</scope>
</reference>
<keyword evidence="6" id="KW-0675">Receptor</keyword>
<dbReference type="PANTHER" id="PTHR42643:SF38">
    <property type="entry name" value="IONOTROPIC RECEPTOR 100A"/>
    <property type="match status" value="1"/>
</dbReference>
<feature type="transmembrane region" description="Helical" evidence="9">
    <location>
        <begin position="538"/>
        <end position="556"/>
    </location>
</feature>
<evidence type="ECO:0000256" key="2">
    <source>
        <dbReference type="ARBA" id="ARBA00022475"/>
    </source>
</evidence>
<keyword evidence="4 9" id="KW-1133">Transmembrane helix</keyword>
<evidence type="ECO:0000256" key="8">
    <source>
        <dbReference type="SAM" id="MobiDB-lite"/>
    </source>
</evidence>
<organism evidence="11 12">
    <name type="scientific">Bemisia tabaci</name>
    <name type="common">Sweetpotato whitefly</name>
    <name type="synonym">Aleurodes tabaci</name>
    <dbReference type="NCBI Taxonomy" id="7038"/>
    <lineage>
        <taxon>Eukaryota</taxon>
        <taxon>Metazoa</taxon>
        <taxon>Ecdysozoa</taxon>
        <taxon>Arthropoda</taxon>
        <taxon>Hexapoda</taxon>
        <taxon>Insecta</taxon>
        <taxon>Pterygota</taxon>
        <taxon>Neoptera</taxon>
        <taxon>Paraneoptera</taxon>
        <taxon>Hemiptera</taxon>
        <taxon>Sternorrhyncha</taxon>
        <taxon>Aleyrodoidea</taxon>
        <taxon>Aleyrodidae</taxon>
        <taxon>Aleyrodinae</taxon>
        <taxon>Bemisia</taxon>
    </lineage>
</organism>
<feature type="signal peptide" evidence="10">
    <location>
        <begin position="1"/>
        <end position="23"/>
    </location>
</feature>
<keyword evidence="2" id="KW-1003">Cell membrane</keyword>
<keyword evidence="12" id="KW-1185">Reference proteome</keyword>
<name>A0A9P0F0Q3_BEMTA</name>
<feature type="region of interest" description="Disordered" evidence="8">
    <location>
        <begin position="219"/>
        <end position="252"/>
    </location>
</feature>
<keyword evidence="7" id="KW-0325">Glycoprotein</keyword>
<evidence type="ECO:0000256" key="5">
    <source>
        <dbReference type="ARBA" id="ARBA00023136"/>
    </source>
</evidence>
<feature type="chain" id="PRO_5040327210" description="Ionotropic glutamate receptor C-terminal domain-containing protein" evidence="10">
    <location>
        <begin position="24"/>
        <end position="692"/>
    </location>
</feature>
<evidence type="ECO:0000256" key="1">
    <source>
        <dbReference type="ARBA" id="ARBA00004651"/>
    </source>
</evidence>
<sequence length="692" mass="79345">MQPCWYCATWAVAFLSSLRCTFASNSQTEREILDDDPLLLRVVQNTLKISRTPAVHVSNHASHRYATSLLRAFHESHIPTTIGYESIQTEQTPKTVVFLLDSCHEIVSLIFGSVLECESYVMQTDSSVVESRGFTIQSKSYKKSKRLLDRSMRSRITLNSSIVQWRSSVFEPKSLTIESNDSVTELERSNSELKNSFIEWHLVTEQQGLVMEPRNLIAESKSSTSESKNSVMEPRSKAIRSKRAKRSERGNLSISDDKRARYSLISTRCSTKEFSLRNICFDYHTSDQIVRYGDSSNKCDHLLSINEVDLHARSKLPAALFQLARDLFDHPIWNSANYLIFKVQNRGPRRMSQGENDSQHHEFDLLFSFKLMWRFFRGYKAVICIGERCFNYRPSEGVIATYTMASDDYFDFSWSSTRKKHLLAHMYPNKDMNDYFDLRLWSNTVIFVMETVAEKLNMSALIKTPLKLDRLTMDQTVPDAAIQDDADVVIVEASLHDNDFRHLDVIPVFISGVICFAVPERGNMPSYLIPAKSFTPTVWFLILGSIFVCAIVLEVYQRVHGEDASTIFTIYSYVLCVGHARLLIATPTGKILFVILSFACLILSSVFLSRMTESISKKLRYDPIDTVAQLEASDLLFQMAMDRDECPFMDDPKYAWINNRSIDSWEFYRNVQEEFSAFPIFSIEVGFSVGWG</sequence>
<evidence type="ECO:0000313" key="12">
    <source>
        <dbReference type="Proteomes" id="UP001152759"/>
    </source>
</evidence>
<dbReference type="Proteomes" id="UP001152759">
    <property type="component" value="Chromosome 3"/>
</dbReference>
<evidence type="ECO:0000256" key="4">
    <source>
        <dbReference type="ARBA" id="ARBA00022989"/>
    </source>
</evidence>
<evidence type="ECO:0000256" key="9">
    <source>
        <dbReference type="SAM" id="Phobius"/>
    </source>
</evidence>
<evidence type="ECO:0000256" key="3">
    <source>
        <dbReference type="ARBA" id="ARBA00022692"/>
    </source>
</evidence>